<sequence>MNDWPHYLCVLEKKGAETDYEAGLLFKRILAENLTEFVMSEQSVPYLADILSHYYFYFPSDERREILALAQKHYENERVKDGGGQVYSEVLEQMRGFLEGSRYFNLHGFIVFRLRVWLELLRKCVDNAVNDFLLEKEYQEFIKLLKYFVALQEPKMDLIHVTANEDGQINLLDEHYQAIEWSEDNMQWDWDDSFVDEEDQLVSMLITVAPHRVMLHRNVHARFPKAADTLKHVFENRVTLCKRCKLCQEVSKHLTLKEK</sequence>
<gene>
    <name evidence="1" type="ORF">DealDRAFT_2692</name>
</gene>
<dbReference type="Pfam" id="PF08812">
    <property type="entry name" value="YtxC"/>
    <property type="match status" value="1"/>
</dbReference>
<keyword evidence="2" id="KW-1185">Reference proteome</keyword>
<evidence type="ECO:0000313" key="2">
    <source>
        <dbReference type="Proteomes" id="UP000006443"/>
    </source>
</evidence>
<organism evidence="1 2">
    <name type="scientific">Dethiobacter alkaliphilus AHT 1</name>
    <dbReference type="NCBI Taxonomy" id="555088"/>
    <lineage>
        <taxon>Bacteria</taxon>
        <taxon>Bacillati</taxon>
        <taxon>Bacillota</taxon>
        <taxon>Dethiobacteria</taxon>
        <taxon>Dethiobacterales</taxon>
        <taxon>Dethiobacteraceae</taxon>
        <taxon>Dethiobacter</taxon>
    </lineage>
</organism>
<dbReference type="InterPro" id="IPR014199">
    <property type="entry name" value="Spore_YtxC"/>
</dbReference>
<dbReference type="AlphaFoldDB" id="C0GJN3"/>
<dbReference type="eggNOG" id="ENOG5031S9P">
    <property type="taxonomic scope" value="Bacteria"/>
</dbReference>
<dbReference type="Proteomes" id="UP000006443">
    <property type="component" value="Unassembled WGS sequence"/>
</dbReference>
<dbReference type="STRING" id="555088.DealDRAFT_2692"/>
<evidence type="ECO:0000313" key="1">
    <source>
        <dbReference type="EMBL" id="EEG76455.1"/>
    </source>
</evidence>
<accession>C0GJN3</accession>
<protein>
    <submittedName>
        <fullName evidence="1">Sporulation protein YtxC</fullName>
    </submittedName>
</protein>
<proteinExistence type="predicted"/>
<name>C0GJN3_DETAL</name>
<dbReference type="EMBL" id="ACJM01000017">
    <property type="protein sequence ID" value="EEG76455.1"/>
    <property type="molecule type" value="Genomic_DNA"/>
</dbReference>
<reference evidence="1 2" key="1">
    <citation type="submission" date="2009-02" db="EMBL/GenBank/DDBJ databases">
        <title>Sequencing of the draft genome and assembly of Dethiobacter alkaliphilus AHT 1.</title>
        <authorList>
            <consortium name="US DOE Joint Genome Institute (JGI-PGF)"/>
            <person name="Lucas S."/>
            <person name="Copeland A."/>
            <person name="Lapidus A."/>
            <person name="Glavina del Rio T."/>
            <person name="Dalin E."/>
            <person name="Tice H."/>
            <person name="Bruce D."/>
            <person name="Goodwin L."/>
            <person name="Pitluck S."/>
            <person name="Larimer F."/>
            <person name="Land M.L."/>
            <person name="Hauser L."/>
            <person name="Muyzer G."/>
        </authorList>
    </citation>
    <scope>NUCLEOTIDE SEQUENCE [LARGE SCALE GENOMIC DNA]</scope>
    <source>
        <strain evidence="1 2">AHT 1</strain>
    </source>
</reference>
<comment type="caution">
    <text evidence="1">The sequence shown here is derived from an EMBL/GenBank/DDBJ whole genome shotgun (WGS) entry which is preliminary data.</text>
</comment>